<dbReference type="Gene3D" id="2.130.10.10">
    <property type="entry name" value="YVTN repeat-like/Quinoprotein amine dehydrogenase"/>
    <property type="match status" value="2"/>
</dbReference>
<name>A0ABY7RWN0_9FLAO</name>
<dbReference type="SUPFAM" id="SSF101908">
    <property type="entry name" value="Putative isomerase YbhE"/>
    <property type="match status" value="1"/>
</dbReference>
<organism evidence="3 4">
    <name type="scientific">Psychroserpens ponticola</name>
    <dbReference type="NCBI Taxonomy" id="2932268"/>
    <lineage>
        <taxon>Bacteria</taxon>
        <taxon>Pseudomonadati</taxon>
        <taxon>Bacteroidota</taxon>
        <taxon>Flavobacteriia</taxon>
        <taxon>Flavobacteriales</taxon>
        <taxon>Flavobacteriaceae</taxon>
        <taxon>Psychroserpens</taxon>
    </lineage>
</organism>
<feature type="signal peptide" evidence="1">
    <location>
        <begin position="1"/>
        <end position="21"/>
    </location>
</feature>
<sequence length="797" mass="87684">MKRYFTIIFSLFILAFNTLSAQDFSSLWTGHFSYLNIKDFSNSPDLLFAASENAVFTLEYATNTLEEISTINGLSGETISTIYFSDSNDLLFIGYETGLINIVSVGDNEVISVIDILNKVTIPPNLKRINHFYEDNGLVYISTDFGISVYDLDRLEFGDTYFIGSGGTQIKVNQTTVFGDFIYAACGDNSAIKKADIFNPNLINFSEWQTISSGNFIGIQGIDDKLYSIRDNGIIYRLVSDNLNQLFTYPEIPVDIRTVNSDLIVTTPETVYVYDSDFNSLATATTNTVFDTVFTAATINDQDELFIGTNGLVSLGKPGYGVLKASFNDPTNYEEIHPDGPLKNSVFSIETPPNEIWAVFGGYSRTFNTSGATRRSGISHFKNNEWINTPYDSILAVIPNPVFLSDISVNPFNTNQVFISSYSSGLLEILDEVPVMLYNQNNSTLIPFAGDFKLTTASVFDRNGALWVMNGRVPKPLNKFENGVWTSYDFTPIIPVPPSNSNLGFTSIVVNDQKSVFTGTFSFGLVGFNEDSSQLSFASGEAENFPSPNVRSLAFDNNGQLWIGTEKGLRILFSPPNFFSNPNVNNIVILEEGIPKELLSSQLITAITVDGSNNKWVGTAGSGLFYFSPDGQETIFHFTTNNSPLPVNTINDVSIDSETGRVYIATSKGMVSFSSGGTKTEESLDQAFVYPNPVRPEYNILGSNNLNDINKGVKISNLTENVNIKITDIEGNLVAEAQSTVNKRSSKANYNFAIDGGTAIWNGKNLANNVVATGVYLIFISDLDSFETKILKLLIVR</sequence>
<dbReference type="EMBL" id="CP116221">
    <property type="protein sequence ID" value="WCO01497.1"/>
    <property type="molecule type" value="Genomic_DNA"/>
</dbReference>
<dbReference type="Pfam" id="PF07494">
    <property type="entry name" value="Reg_prop"/>
    <property type="match status" value="1"/>
</dbReference>
<protein>
    <submittedName>
        <fullName evidence="3">Two-component regulator propeller domain-containing protein</fullName>
    </submittedName>
</protein>
<feature type="domain" description="PorZ N-terminal beta-propeller" evidence="2">
    <location>
        <begin position="47"/>
        <end position="209"/>
    </location>
</feature>
<keyword evidence="1" id="KW-0732">Signal</keyword>
<dbReference type="InterPro" id="IPR011110">
    <property type="entry name" value="Reg_prop"/>
</dbReference>
<dbReference type="SUPFAM" id="SSF63829">
    <property type="entry name" value="Calcium-dependent phosphotriesterase"/>
    <property type="match status" value="1"/>
</dbReference>
<evidence type="ECO:0000256" key="1">
    <source>
        <dbReference type="SAM" id="SignalP"/>
    </source>
</evidence>
<feature type="chain" id="PRO_5046447960" evidence="1">
    <location>
        <begin position="22"/>
        <end position="797"/>
    </location>
</feature>
<dbReference type="Pfam" id="PF21544">
    <property type="entry name" value="PorZ_N_b_propeller"/>
    <property type="match status" value="1"/>
</dbReference>
<evidence type="ECO:0000259" key="2">
    <source>
        <dbReference type="Pfam" id="PF21544"/>
    </source>
</evidence>
<gene>
    <name evidence="3" type="ORF">MUN68_015705</name>
</gene>
<dbReference type="InterPro" id="IPR048954">
    <property type="entry name" value="PorZ_N"/>
</dbReference>
<reference evidence="3 4" key="1">
    <citation type="submission" date="2023-01" db="EMBL/GenBank/DDBJ databases">
        <title>Psychroserpens ponticola sp. nov., isolated from seawater.</title>
        <authorList>
            <person name="Kristyanto S."/>
            <person name="Jung J."/>
            <person name="Kim J.M."/>
            <person name="Jeon C.O."/>
        </authorList>
    </citation>
    <scope>NUCLEOTIDE SEQUENCE [LARGE SCALE GENOMIC DNA]</scope>
    <source>
        <strain evidence="3 4">MSW6</strain>
    </source>
</reference>
<evidence type="ECO:0000313" key="4">
    <source>
        <dbReference type="Proteomes" id="UP001202717"/>
    </source>
</evidence>
<proteinExistence type="predicted"/>
<dbReference type="RefSeq" id="WP_249993171.1">
    <property type="nucleotide sequence ID" value="NZ_CP116221.1"/>
</dbReference>
<accession>A0ABY7RWN0</accession>
<dbReference type="Gene3D" id="2.60.40.4070">
    <property type="match status" value="1"/>
</dbReference>
<evidence type="ECO:0000313" key="3">
    <source>
        <dbReference type="EMBL" id="WCO01497.1"/>
    </source>
</evidence>
<keyword evidence="4" id="KW-1185">Reference proteome</keyword>
<dbReference type="Proteomes" id="UP001202717">
    <property type="component" value="Chromosome"/>
</dbReference>
<dbReference type="InterPro" id="IPR015943">
    <property type="entry name" value="WD40/YVTN_repeat-like_dom_sf"/>
</dbReference>